<dbReference type="PANTHER" id="PTHR35186:SF4">
    <property type="entry name" value="PRION-INHIBITION AND PROPAGATION HELO DOMAIN-CONTAINING PROTEIN"/>
    <property type="match status" value="1"/>
</dbReference>
<reference evidence="3" key="1">
    <citation type="journal article" date="2023" name="Mol. Phylogenet. Evol.">
        <title>Genome-scale phylogeny and comparative genomics of the fungal order Sordariales.</title>
        <authorList>
            <person name="Hensen N."/>
            <person name="Bonometti L."/>
            <person name="Westerberg I."/>
            <person name="Brannstrom I.O."/>
            <person name="Guillou S."/>
            <person name="Cros-Aarteil S."/>
            <person name="Calhoun S."/>
            <person name="Haridas S."/>
            <person name="Kuo A."/>
            <person name="Mondo S."/>
            <person name="Pangilinan J."/>
            <person name="Riley R."/>
            <person name="LaButti K."/>
            <person name="Andreopoulos B."/>
            <person name="Lipzen A."/>
            <person name="Chen C."/>
            <person name="Yan M."/>
            <person name="Daum C."/>
            <person name="Ng V."/>
            <person name="Clum A."/>
            <person name="Steindorff A."/>
            <person name="Ohm R.A."/>
            <person name="Martin F."/>
            <person name="Silar P."/>
            <person name="Natvig D.O."/>
            <person name="Lalanne C."/>
            <person name="Gautier V."/>
            <person name="Ament-Velasquez S.L."/>
            <person name="Kruys A."/>
            <person name="Hutchinson M.I."/>
            <person name="Powell A.J."/>
            <person name="Barry K."/>
            <person name="Miller A.N."/>
            <person name="Grigoriev I.V."/>
            <person name="Debuchy R."/>
            <person name="Gladieux P."/>
            <person name="Hiltunen Thoren M."/>
            <person name="Johannesson H."/>
        </authorList>
    </citation>
    <scope>NUCLEOTIDE SEQUENCE</scope>
    <source>
        <strain evidence="3">CBS 990.96</strain>
    </source>
</reference>
<sequence>MSGFEIAGVVLGAIPLVISALEHYQTGKGTLASFLKYGGLLEDLIFRLKLQQDLYSIDIFTLLQELGVIEPGPMDKANIDECIMLLRDPNTKDEIEQYFGILYGSVLQLVGRYETCLKTIIKHIKNIQRLPNTKNDDLESLINANQTANGRFAFPERMSFTIKRATLKALLTDLQDNRLSLGTIIDKRRGLQETAIREPSREAAKLVSKLTQLESRVPLNRQQRKAGWKLRNQTKFDLMIPLQTHPSRPILYGFSIHAVPVFAAYGCPANSRTSNTVSAVQPATVTFKFTAAQNNPDPTQARSDLDLRSTTLCEIARESYNKGCVLKLKLTTDILAIAPDLPSGSDSEHTFSTEEQGATLQTILEQGRLDEDDQLTPKHRTILALDIAASILQLQQTTWLTVPWNSKLIRLIASRGTPFIEQTILLLEIWNHRPLESWIAKTNQASLNVDTADGRLIAAIRWFQSSSERLPPHYRMAVEKCLTISSGRRQEWADKEFQKSYVENVIKPLLETCKAWNG</sequence>
<dbReference type="Proteomes" id="UP001301958">
    <property type="component" value="Unassembled WGS sequence"/>
</dbReference>
<name>A0AAN7BWI7_9PEZI</name>
<evidence type="ECO:0000313" key="3">
    <source>
        <dbReference type="EMBL" id="KAK4230288.1"/>
    </source>
</evidence>
<evidence type="ECO:0000256" key="1">
    <source>
        <dbReference type="SAM" id="SignalP"/>
    </source>
</evidence>
<dbReference type="EMBL" id="MU865300">
    <property type="protein sequence ID" value="KAK4230288.1"/>
    <property type="molecule type" value="Genomic_DNA"/>
</dbReference>
<dbReference type="InterPro" id="IPR056002">
    <property type="entry name" value="DUF7580"/>
</dbReference>
<protein>
    <recommendedName>
        <fullName evidence="2">DUF7580 domain-containing protein</fullName>
    </recommendedName>
</protein>
<feature type="domain" description="DUF7580" evidence="2">
    <location>
        <begin position="308"/>
        <end position="415"/>
    </location>
</feature>
<evidence type="ECO:0000313" key="4">
    <source>
        <dbReference type="Proteomes" id="UP001301958"/>
    </source>
</evidence>
<proteinExistence type="predicted"/>
<keyword evidence="4" id="KW-1185">Reference proteome</keyword>
<evidence type="ECO:0000259" key="2">
    <source>
        <dbReference type="Pfam" id="PF24476"/>
    </source>
</evidence>
<accession>A0AAN7BWI7</accession>
<keyword evidence="1" id="KW-0732">Signal</keyword>
<feature type="signal peptide" evidence="1">
    <location>
        <begin position="1"/>
        <end position="20"/>
    </location>
</feature>
<feature type="chain" id="PRO_5043016333" description="DUF7580 domain-containing protein" evidence="1">
    <location>
        <begin position="21"/>
        <end position="518"/>
    </location>
</feature>
<organism evidence="3 4">
    <name type="scientific">Podospora fimiseda</name>
    <dbReference type="NCBI Taxonomy" id="252190"/>
    <lineage>
        <taxon>Eukaryota</taxon>
        <taxon>Fungi</taxon>
        <taxon>Dikarya</taxon>
        <taxon>Ascomycota</taxon>
        <taxon>Pezizomycotina</taxon>
        <taxon>Sordariomycetes</taxon>
        <taxon>Sordariomycetidae</taxon>
        <taxon>Sordariales</taxon>
        <taxon>Podosporaceae</taxon>
        <taxon>Podospora</taxon>
    </lineage>
</organism>
<dbReference type="AlphaFoldDB" id="A0AAN7BWI7"/>
<gene>
    <name evidence="3" type="ORF">QBC38DRAFT_516973</name>
</gene>
<reference evidence="3" key="2">
    <citation type="submission" date="2023-05" db="EMBL/GenBank/DDBJ databases">
        <authorList>
            <consortium name="Lawrence Berkeley National Laboratory"/>
            <person name="Steindorff A."/>
            <person name="Hensen N."/>
            <person name="Bonometti L."/>
            <person name="Westerberg I."/>
            <person name="Brannstrom I.O."/>
            <person name="Guillou S."/>
            <person name="Cros-Aarteil S."/>
            <person name="Calhoun S."/>
            <person name="Haridas S."/>
            <person name="Kuo A."/>
            <person name="Mondo S."/>
            <person name="Pangilinan J."/>
            <person name="Riley R."/>
            <person name="Labutti K."/>
            <person name="Andreopoulos B."/>
            <person name="Lipzen A."/>
            <person name="Chen C."/>
            <person name="Yanf M."/>
            <person name="Daum C."/>
            <person name="Ng V."/>
            <person name="Clum A."/>
            <person name="Ohm R."/>
            <person name="Martin F."/>
            <person name="Silar P."/>
            <person name="Natvig D."/>
            <person name="Lalanne C."/>
            <person name="Gautier V."/>
            <person name="Ament-Velasquez S.L."/>
            <person name="Kruys A."/>
            <person name="Hutchinson M.I."/>
            <person name="Powell A.J."/>
            <person name="Barry K."/>
            <person name="Miller A.N."/>
            <person name="Grigoriev I.V."/>
            <person name="Debuchy R."/>
            <person name="Gladieux P."/>
            <person name="Thoren M.H."/>
            <person name="Johannesson H."/>
        </authorList>
    </citation>
    <scope>NUCLEOTIDE SEQUENCE</scope>
    <source>
        <strain evidence="3">CBS 990.96</strain>
    </source>
</reference>
<comment type="caution">
    <text evidence="3">The sequence shown here is derived from an EMBL/GenBank/DDBJ whole genome shotgun (WGS) entry which is preliminary data.</text>
</comment>
<dbReference type="Pfam" id="PF24476">
    <property type="entry name" value="DUF7580"/>
    <property type="match status" value="1"/>
</dbReference>
<dbReference type="PANTHER" id="PTHR35186">
    <property type="entry name" value="ANK_REP_REGION DOMAIN-CONTAINING PROTEIN"/>
    <property type="match status" value="1"/>
</dbReference>